<keyword evidence="5 8" id="KW-0812">Transmembrane</keyword>
<protein>
    <recommendedName>
        <fullName evidence="9">Glycosyltransferase RgtA/B/C/D-like domain-containing protein</fullName>
    </recommendedName>
</protein>
<evidence type="ECO:0000256" key="5">
    <source>
        <dbReference type="ARBA" id="ARBA00022692"/>
    </source>
</evidence>
<dbReference type="InterPro" id="IPR038731">
    <property type="entry name" value="RgtA/B/C-like"/>
</dbReference>
<dbReference type="AlphaFoldDB" id="A0A3N0DZG6"/>
<keyword evidence="11" id="KW-1185">Reference proteome</keyword>
<feature type="transmembrane region" description="Helical" evidence="8">
    <location>
        <begin position="199"/>
        <end position="215"/>
    </location>
</feature>
<feature type="transmembrane region" description="Helical" evidence="8">
    <location>
        <begin position="169"/>
        <end position="187"/>
    </location>
</feature>
<dbReference type="GO" id="GO:0005886">
    <property type="term" value="C:plasma membrane"/>
    <property type="evidence" value="ECO:0007669"/>
    <property type="project" value="UniProtKB-SubCell"/>
</dbReference>
<organism evidence="10 11">
    <name type="scientific">Nocardioides marmorisolisilvae</name>
    <dbReference type="NCBI Taxonomy" id="1542737"/>
    <lineage>
        <taxon>Bacteria</taxon>
        <taxon>Bacillati</taxon>
        <taxon>Actinomycetota</taxon>
        <taxon>Actinomycetes</taxon>
        <taxon>Propionibacteriales</taxon>
        <taxon>Nocardioidaceae</taxon>
        <taxon>Nocardioides</taxon>
    </lineage>
</organism>
<feature type="domain" description="Glycosyltransferase RgtA/B/C/D-like" evidence="9">
    <location>
        <begin position="54"/>
        <end position="215"/>
    </location>
</feature>
<evidence type="ECO:0000256" key="3">
    <source>
        <dbReference type="ARBA" id="ARBA00022676"/>
    </source>
</evidence>
<sequence length="481" mass="50908">MQTTERPAFARREVGAVAAVLGLTLLVFSGRYGYHRDELYFLAAGHHPAWGYPDQPPLVPLLARLADIVAPGSLIALRLPSTLAATTVVLLAGLTARDLGARRNGQVVAATTTAMCGFVLGTGHLLSTSTFALLGGTAVVALLVRILAGSAGIRSWLALGLLAGVTSEFNILVLALVAAVGVAVALVGPRHWFREPGPYLAVLVALVLAAPYLLWQADHGWPQSEIADNIANGGSGSSQSRIAFLPMVILQAGPWLAPLWLTGLFRLLRDRTLRCLPVAFLVLTVLVLVAGGKPYYLSGFLPLFLAAGAQPFVDRARTWVVPALLVLSTPVLVFVLPLLPAKDAQVAVDVNYDAGETIGWPAYVDQIAAAYHRLPAGTAILTDNYGEAGAVDRFGPDLGLPAAHSGHNGFGRWGPPPRSAPVLAVGLDRATLARSCTSVQRLGRLHEVHGIDNDEDGAPLFFCAAPVEPWSRLWSRFVFLG</sequence>
<comment type="caution">
    <text evidence="10">The sequence shown here is derived from an EMBL/GenBank/DDBJ whole genome shotgun (WGS) entry which is preliminary data.</text>
</comment>
<dbReference type="InterPro" id="IPR050297">
    <property type="entry name" value="LipidA_mod_glycosyltrf_83"/>
</dbReference>
<feature type="transmembrane region" description="Helical" evidence="8">
    <location>
        <begin position="132"/>
        <end position="157"/>
    </location>
</feature>
<accession>A0A3N0DZG6</accession>
<dbReference type="GO" id="GO:0009103">
    <property type="term" value="P:lipopolysaccharide biosynthetic process"/>
    <property type="evidence" value="ECO:0007669"/>
    <property type="project" value="UniProtKB-ARBA"/>
</dbReference>
<dbReference type="OrthoDB" id="5166595at2"/>
<evidence type="ECO:0000256" key="6">
    <source>
        <dbReference type="ARBA" id="ARBA00022989"/>
    </source>
</evidence>
<proteinExistence type="predicted"/>
<keyword evidence="2" id="KW-1003">Cell membrane</keyword>
<dbReference type="EMBL" id="RJSG01000001">
    <property type="protein sequence ID" value="RNL80990.1"/>
    <property type="molecule type" value="Genomic_DNA"/>
</dbReference>
<feature type="transmembrane region" description="Helical" evidence="8">
    <location>
        <begin position="242"/>
        <end position="265"/>
    </location>
</feature>
<feature type="transmembrane region" description="Helical" evidence="8">
    <location>
        <begin position="75"/>
        <end position="95"/>
    </location>
</feature>
<gene>
    <name evidence="10" type="ORF">EFL95_00980</name>
</gene>
<feature type="transmembrane region" description="Helical" evidence="8">
    <location>
        <begin position="271"/>
        <end position="290"/>
    </location>
</feature>
<keyword evidence="3" id="KW-0328">Glycosyltransferase</keyword>
<evidence type="ECO:0000313" key="10">
    <source>
        <dbReference type="EMBL" id="RNL80990.1"/>
    </source>
</evidence>
<dbReference type="GO" id="GO:0016763">
    <property type="term" value="F:pentosyltransferase activity"/>
    <property type="evidence" value="ECO:0007669"/>
    <property type="project" value="TreeGrafter"/>
</dbReference>
<evidence type="ECO:0000256" key="2">
    <source>
        <dbReference type="ARBA" id="ARBA00022475"/>
    </source>
</evidence>
<keyword evidence="4" id="KW-0808">Transferase</keyword>
<keyword evidence="7 8" id="KW-0472">Membrane</keyword>
<name>A0A3N0DZG6_9ACTN</name>
<feature type="transmembrane region" description="Helical" evidence="8">
    <location>
        <begin position="14"/>
        <end position="34"/>
    </location>
</feature>
<dbReference type="RefSeq" id="WP_123232199.1">
    <property type="nucleotide sequence ID" value="NZ_RJSG01000001.1"/>
</dbReference>
<evidence type="ECO:0000259" key="9">
    <source>
        <dbReference type="Pfam" id="PF13231"/>
    </source>
</evidence>
<dbReference type="PANTHER" id="PTHR33908:SF11">
    <property type="entry name" value="MEMBRANE PROTEIN"/>
    <property type="match status" value="1"/>
</dbReference>
<evidence type="ECO:0000256" key="4">
    <source>
        <dbReference type="ARBA" id="ARBA00022679"/>
    </source>
</evidence>
<dbReference type="PANTHER" id="PTHR33908">
    <property type="entry name" value="MANNOSYLTRANSFERASE YKCB-RELATED"/>
    <property type="match status" value="1"/>
</dbReference>
<evidence type="ECO:0000256" key="7">
    <source>
        <dbReference type="ARBA" id="ARBA00023136"/>
    </source>
</evidence>
<reference evidence="10 11" key="1">
    <citation type="submission" date="2018-11" db="EMBL/GenBank/DDBJ databases">
        <authorList>
            <person name="Li F."/>
        </authorList>
    </citation>
    <scope>NUCLEOTIDE SEQUENCE [LARGE SCALE GENOMIC DNA]</scope>
    <source>
        <strain evidence="10 11">KIS18-7</strain>
    </source>
</reference>
<comment type="subcellular location">
    <subcellularLocation>
        <location evidence="1">Cell membrane</location>
        <topology evidence="1">Multi-pass membrane protein</topology>
    </subcellularLocation>
</comment>
<evidence type="ECO:0000256" key="8">
    <source>
        <dbReference type="SAM" id="Phobius"/>
    </source>
</evidence>
<dbReference type="Pfam" id="PF13231">
    <property type="entry name" value="PMT_2"/>
    <property type="match status" value="1"/>
</dbReference>
<evidence type="ECO:0000313" key="11">
    <source>
        <dbReference type="Proteomes" id="UP000277094"/>
    </source>
</evidence>
<evidence type="ECO:0000256" key="1">
    <source>
        <dbReference type="ARBA" id="ARBA00004651"/>
    </source>
</evidence>
<feature type="transmembrane region" description="Helical" evidence="8">
    <location>
        <begin position="319"/>
        <end position="339"/>
    </location>
</feature>
<keyword evidence="6 8" id="KW-1133">Transmembrane helix</keyword>
<dbReference type="Proteomes" id="UP000277094">
    <property type="component" value="Unassembled WGS sequence"/>
</dbReference>